<dbReference type="EMBL" id="HBUE01206335">
    <property type="protein sequence ID" value="CAG6532113.1"/>
    <property type="molecule type" value="Transcribed_RNA"/>
</dbReference>
<dbReference type="AlphaFoldDB" id="A0A8D8HC97"/>
<organism evidence="1">
    <name type="scientific">Culex pipiens</name>
    <name type="common">House mosquito</name>
    <dbReference type="NCBI Taxonomy" id="7175"/>
    <lineage>
        <taxon>Eukaryota</taxon>
        <taxon>Metazoa</taxon>
        <taxon>Ecdysozoa</taxon>
        <taxon>Arthropoda</taxon>
        <taxon>Hexapoda</taxon>
        <taxon>Insecta</taxon>
        <taxon>Pterygota</taxon>
        <taxon>Neoptera</taxon>
        <taxon>Endopterygota</taxon>
        <taxon>Diptera</taxon>
        <taxon>Nematocera</taxon>
        <taxon>Culicoidea</taxon>
        <taxon>Culicidae</taxon>
        <taxon>Culicinae</taxon>
        <taxon>Culicini</taxon>
        <taxon>Culex</taxon>
        <taxon>Culex</taxon>
    </lineage>
</organism>
<accession>A0A8D8HC97</accession>
<name>A0A8D8HC97_CULPI</name>
<evidence type="ECO:0000313" key="1">
    <source>
        <dbReference type="EMBL" id="CAG6532113.1"/>
    </source>
</evidence>
<reference evidence="1" key="1">
    <citation type="submission" date="2021-05" db="EMBL/GenBank/DDBJ databases">
        <authorList>
            <person name="Alioto T."/>
            <person name="Alioto T."/>
            <person name="Gomez Garrido J."/>
        </authorList>
    </citation>
    <scope>NUCLEOTIDE SEQUENCE</scope>
</reference>
<protein>
    <submittedName>
        <fullName evidence="1">(northern house mosquito) hypothetical protein</fullName>
    </submittedName>
</protein>
<sequence length="106" mass="11768">MAASFRVLVSVAPIDMPRKVKIFAFVEMNPLFGFGKSCSVNAGYDDAPVECCLQYNAPILMVSLMPPPNYRSQVSETLQNISNVRNVGHHKAPDVVVEVQFQPRSR</sequence>
<dbReference type="EMBL" id="HBUE01312642">
    <property type="protein sequence ID" value="CAG6583985.1"/>
    <property type="molecule type" value="Transcribed_RNA"/>
</dbReference>
<proteinExistence type="predicted"/>